<evidence type="ECO:0000256" key="1">
    <source>
        <dbReference type="SAM" id="Phobius"/>
    </source>
</evidence>
<keyword evidence="4" id="KW-1185">Reference proteome</keyword>
<feature type="transmembrane region" description="Helical" evidence="1">
    <location>
        <begin position="44"/>
        <end position="72"/>
    </location>
</feature>
<feature type="transmembrane region" description="Helical" evidence="1">
    <location>
        <begin position="112"/>
        <end position="129"/>
    </location>
</feature>
<protein>
    <submittedName>
        <fullName evidence="3">Urease accessory protein</fullName>
    </submittedName>
</protein>
<dbReference type="PIRSF" id="PIRSF016919">
    <property type="entry name" value="HupE_UreJ"/>
    <property type="match status" value="1"/>
</dbReference>
<dbReference type="Pfam" id="PF04955">
    <property type="entry name" value="HupE_UreJ"/>
    <property type="match status" value="1"/>
</dbReference>
<dbReference type="InterPro" id="IPR007038">
    <property type="entry name" value="HupE_UreJ"/>
</dbReference>
<evidence type="ECO:0000313" key="4">
    <source>
        <dbReference type="Proteomes" id="UP000199377"/>
    </source>
</evidence>
<keyword evidence="2" id="KW-0732">Signal</keyword>
<feature type="signal peptide" evidence="2">
    <location>
        <begin position="1"/>
        <end position="20"/>
    </location>
</feature>
<dbReference type="AlphaFoldDB" id="A0A1I3K5C7"/>
<organism evidence="3 4">
    <name type="scientific">Albimonas pacifica</name>
    <dbReference type="NCBI Taxonomy" id="1114924"/>
    <lineage>
        <taxon>Bacteria</taxon>
        <taxon>Pseudomonadati</taxon>
        <taxon>Pseudomonadota</taxon>
        <taxon>Alphaproteobacteria</taxon>
        <taxon>Rhodobacterales</taxon>
        <taxon>Paracoccaceae</taxon>
        <taxon>Albimonas</taxon>
    </lineage>
</organism>
<evidence type="ECO:0000313" key="3">
    <source>
        <dbReference type="EMBL" id="SFI67624.1"/>
    </source>
</evidence>
<evidence type="ECO:0000256" key="2">
    <source>
        <dbReference type="SAM" id="SignalP"/>
    </source>
</evidence>
<keyword evidence="1" id="KW-0812">Transmembrane</keyword>
<dbReference type="EMBL" id="FOQH01000008">
    <property type="protein sequence ID" value="SFI67624.1"/>
    <property type="molecule type" value="Genomic_DNA"/>
</dbReference>
<feature type="transmembrane region" description="Helical" evidence="1">
    <location>
        <begin position="173"/>
        <end position="192"/>
    </location>
</feature>
<feature type="transmembrane region" description="Helical" evidence="1">
    <location>
        <begin position="84"/>
        <end position="106"/>
    </location>
</feature>
<feature type="chain" id="PRO_5011549706" evidence="2">
    <location>
        <begin position="21"/>
        <end position="193"/>
    </location>
</feature>
<reference evidence="3 4" key="1">
    <citation type="submission" date="2016-10" db="EMBL/GenBank/DDBJ databases">
        <authorList>
            <person name="de Groot N.N."/>
        </authorList>
    </citation>
    <scope>NUCLEOTIDE SEQUENCE [LARGE SCALE GENOMIC DNA]</scope>
    <source>
        <strain evidence="3 4">CGMCC 1.11030</strain>
    </source>
</reference>
<dbReference type="OrthoDB" id="9808192at2"/>
<keyword evidence="1" id="KW-1133">Transmembrane helix</keyword>
<gene>
    <name evidence="3" type="ORF">SAMN05216258_108303</name>
</gene>
<sequence>MPRFALLAAALLLLPPAALAHDGAGVAGGFASGVLHPLMGPDHVAAMVAVGLWGAVLGAPAIWVLPVAFPLVMALGGALGVAGVPLPGIETGIAASALALGLAVALAIRPPLWAAALVVAAFAVFHGHAHGAEMPGAASPLAYAAGFVLATGLLHLAGIGIGALSRWPAGRALVRAGGGAIALAGLAFLTGAA</sequence>
<accession>A0A1I3K5C7</accession>
<proteinExistence type="predicted"/>
<dbReference type="RefSeq" id="WP_092862098.1">
    <property type="nucleotide sequence ID" value="NZ_FOQH01000008.1"/>
</dbReference>
<keyword evidence="1" id="KW-0472">Membrane</keyword>
<dbReference type="Proteomes" id="UP000199377">
    <property type="component" value="Unassembled WGS sequence"/>
</dbReference>
<feature type="transmembrane region" description="Helical" evidence="1">
    <location>
        <begin position="141"/>
        <end position="161"/>
    </location>
</feature>
<name>A0A1I3K5C7_9RHOB</name>